<evidence type="ECO:0000256" key="2">
    <source>
        <dbReference type="ARBA" id="ARBA00022741"/>
    </source>
</evidence>
<dbReference type="InterPro" id="IPR027417">
    <property type="entry name" value="P-loop_NTPase"/>
</dbReference>
<evidence type="ECO:0000256" key="4">
    <source>
        <dbReference type="ARBA" id="ARBA00022806"/>
    </source>
</evidence>
<name>A0A849CBL0_9NOCA</name>
<evidence type="ECO:0000313" key="8">
    <source>
        <dbReference type="Proteomes" id="UP000586827"/>
    </source>
</evidence>
<dbReference type="InterPro" id="IPR029030">
    <property type="entry name" value="Caspase-like_dom_sf"/>
</dbReference>
<dbReference type="GO" id="GO:0005524">
    <property type="term" value="F:ATP binding"/>
    <property type="evidence" value="ECO:0007669"/>
    <property type="project" value="UniProtKB-KW"/>
</dbReference>
<dbReference type="SUPFAM" id="SSF52129">
    <property type="entry name" value="Caspase-like"/>
    <property type="match status" value="1"/>
</dbReference>
<evidence type="ECO:0000256" key="3">
    <source>
        <dbReference type="ARBA" id="ARBA00022801"/>
    </source>
</evidence>
<dbReference type="Gene3D" id="3.40.50.300">
    <property type="entry name" value="P-loop containing nucleotide triphosphate hydrolases"/>
    <property type="match status" value="2"/>
</dbReference>
<keyword evidence="2" id="KW-0547">Nucleotide-binding</keyword>
<evidence type="ECO:0000256" key="1">
    <source>
        <dbReference type="ARBA" id="ARBA00007913"/>
    </source>
</evidence>
<dbReference type="GO" id="GO:0043139">
    <property type="term" value="F:5'-3' DNA helicase activity"/>
    <property type="evidence" value="ECO:0007669"/>
    <property type="project" value="TreeGrafter"/>
</dbReference>
<comment type="caution">
    <text evidence="7">The sequence shown here is derived from an EMBL/GenBank/DDBJ whole genome shotgun (WGS) entry which is preliminary data.</text>
</comment>
<comment type="similarity">
    <text evidence="1">Belongs to the DNA2/NAM7 helicase family.</text>
</comment>
<protein>
    <submittedName>
        <fullName evidence="7">AAA family ATPase</fullName>
    </submittedName>
</protein>
<dbReference type="RefSeq" id="WP_067518990.1">
    <property type="nucleotide sequence ID" value="NZ_JABELX010000007.1"/>
</dbReference>
<keyword evidence="4" id="KW-0347">Helicase</keyword>
<dbReference type="SUPFAM" id="SSF52540">
    <property type="entry name" value="P-loop containing nucleoside triphosphate hydrolases"/>
    <property type="match status" value="1"/>
</dbReference>
<dbReference type="InterPro" id="IPR011600">
    <property type="entry name" value="Pept_C14_caspase"/>
</dbReference>
<dbReference type="InterPro" id="IPR041679">
    <property type="entry name" value="DNA2/NAM7-like_C"/>
</dbReference>
<dbReference type="Pfam" id="PF13086">
    <property type="entry name" value="AAA_11"/>
    <property type="match status" value="2"/>
</dbReference>
<evidence type="ECO:0000313" key="7">
    <source>
        <dbReference type="EMBL" id="NNH72309.1"/>
    </source>
</evidence>
<evidence type="ECO:0000256" key="5">
    <source>
        <dbReference type="ARBA" id="ARBA00022840"/>
    </source>
</evidence>
<dbReference type="GO" id="GO:0004197">
    <property type="term" value="F:cysteine-type endopeptidase activity"/>
    <property type="evidence" value="ECO:0007669"/>
    <property type="project" value="InterPro"/>
</dbReference>
<keyword evidence="3" id="KW-0378">Hydrolase</keyword>
<organism evidence="7 8">
    <name type="scientific">Nocardia uniformis</name>
    <dbReference type="NCBI Taxonomy" id="53432"/>
    <lineage>
        <taxon>Bacteria</taxon>
        <taxon>Bacillati</taxon>
        <taxon>Actinomycetota</taxon>
        <taxon>Actinomycetes</taxon>
        <taxon>Mycobacteriales</taxon>
        <taxon>Nocardiaceae</taxon>
        <taxon>Nocardia</taxon>
    </lineage>
</organism>
<dbReference type="Pfam" id="PF13087">
    <property type="entry name" value="AAA_12"/>
    <property type="match status" value="1"/>
</dbReference>
<dbReference type="Proteomes" id="UP000586827">
    <property type="component" value="Unassembled WGS sequence"/>
</dbReference>
<dbReference type="InterPro" id="IPR041677">
    <property type="entry name" value="DNA2/NAM7_AAA_11"/>
</dbReference>
<dbReference type="Gene3D" id="3.40.50.1460">
    <property type="match status" value="1"/>
</dbReference>
<dbReference type="EMBL" id="JABELX010000007">
    <property type="protein sequence ID" value="NNH72309.1"/>
    <property type="molecule type" value="Genomic_DNA"/>
</dbReference>
<sequence length="1224" mass="133183">MSRLPRQRALLIGNEVYDHADFPALPSVRRDLELMEAALSDRRIGAFEVESLINLTADQMREKVEAFLGGSREDELTLFYFSGHGDRAIADSGEFHFMATNSDPNRMAHTAVRAGFVNDLLEACLAPQKVVIIDSCRSGGFSVGMRTSDAQPASKGVAAATAGSKAAAVLASRGVYVVSSSRAGERSFAGRGAEEPSVFTGVLVDALCTGEAARGRREVSVKDLFEHVNDRLRRSDSGQVPVISASGVDDRMILATSPLSPIALASIVEPVSGTELAPAPTKSGAPQWDQVIDYYRHCLQSEGDSWLSVDDIDETYICLQGKERLLVGAMDSDHSMEVPPEAKDFVVGVTGAHEQLWAGYPAVVVTNRLRRNQRGNRIRPTFAPLLIRRVELVQSAGETRLAPAGPPIPHPAILQEFMTADEAAAFVQSYQPTWHAGEYARMGYDLMQLLRNDFEIGSVDDPEPDDLKPSIDVDTSNDGARNVAVLFRMPSVESGPNKQLLKDLVEIAGRVPEIASTALAALAPDHASRPGANGDISSVRLVTPLHCNESQEAVIRSAMVQPLTVATGPPGTGKSQLVANLVATAIANEQTVLVASTNNKAVDEVWQRCEGLLPGTVVRTGNREAQRETQTGLTNLTRLESPRTNLQTALLNIDAALAARDDHRVTLARVADIELRLLDSAQRRSAHGERLSLDDGQILALFRAHDPAWVVRKAKAVNRIPLIAAWRSRRLLRRLGVPVGAAATLAQSTSLLELAAAEIDWRAAQNENDARSADHQLVEVMDAAEAAVQSASMTLLDTSVRAAASAGRRQLDALLNHRPDSSDWGPKTAALRGARAWAVTALSARAFPPKPGLFDLVVIDEASQCSIPAVLPLLFRARRALIIGDPMQLNHIALVDAQGDAAAQHIAQISATWLDRHDMSYPRHSAFHAAARAYGDSMLLDEHFRCHPRIAEVANRLFYNGRLTVMTDVRARPGGDGVALRWHDVLGAAERARKGSWHNADEVRAVVELIGVLFESGELSDTTTIGVVTPFRPQAQAIEELVGGDDRIKVGTVHTFQGGERDVMIFSLVATPDMPRGSIDWIDKQPNLWNVAITRARSQLHIVGDGRVWDERRIGQELRAAADGGDFATGESSELLMRLHRWLTDRTRTDIEYGTRVFGHHTDALEKHHDGADQAYILDSGSVDDDPSRHLRLMLQRTRLRHDPERGVYASRIPAWTLFAPPSA</sequence>
<reference evidence="7 8" key="1">
    <citation type="submission" date="2020-05" db="EMBL/GenBank/DDBJ databases">
        <title>MicrobeNet Type strains.</title>
        <authorList>
            <person name="Nicholson A.C."/>
        </authorList>
    </citation>
    <scope>NUCLEOTIDE SEQUENCE [LARGE SCALE GENOMIC DNA]</scope>
    <source>
        <strain evidence="7 8">JCM 3224</strain>
    </source>
</reference>
<dbReference type="InterPro" id="IPR001309">
    <property type="entry name" value="Pept_C14_p20"/>
</dbReference>
<feature type="domain" description="Caspase family p20" evidence="6">
    <location>
        <begin position="5"/>
        <end position="137"/>
    </location>
</feature>
<dbReference type="PANTHER" id="PTHR43788">
    <property type="entry name" value="DNA2/NAM7 HELICASE FAMILY MEMBER"/>
    <property type="match status" value="1"/>
</dbReference>
<dbReference type="InterPro" id="IPR050534">
    <property type="entry name" value="Coronavir_polyprotein_1ab"/>
</dbReference>
<keyword evidence="5" id="KW-0067">ATP-binding</keyword>
<dbReference type="AlphaFoldDB" id="A0A849CBL0"/>
<dbReference type="CDD" id="cd18808">
    <property type="entry name" value="SF1_C_Upf1"/>
    <property type="match status" value="1"/>
</dbReference>
<dbReference type="GO" id="GO:0006508">
    <property type="term" value="P:proteolysis"/>
    <property type="evidence" value="ECO:0007669"/>
    <property type="project" value="InterPro"/>
</dbReference>
<evidence type="ECO:0000259" key="6">
    <source>
        <dbReference type="PROSITE" id="PS50208"/>
    </source>
</evidence>
<dbReference type="Pfam" id="PF00656">
    <property type="entry name" value="Peptidase_C14"/>
    <property type="match status" value="1"/>
</dbReference>
<proteinExistence type="inferred from homology"/>
<dbReference type="NCBIfam" id="NF047832">
    <property type="entry name" value="caspase_w_EACC1"/>
    <property type="match status" value="1"/>
</dbReference>
<keyword evidence="8" id="KW-1185">Reference proteome</keyword>
<gene>
    <name evidence="7" type="ORF">HLB23_21020</name>
</gene>
<accession>A0A849CBL0</accession>
<dbReference type="PANTHER" id="PTHR43788:SF8">
    <property type="entry name" value="DNA-BINDING PROTEIN SMUBP-2"/>
    <property type="match status" value="1"/>
</dbReference>
<dbReference type="InterPro" id="IPR047187">
    <property type="entry name" value="SF1_C_Upf1"/>
</dbReference>
<dbReference type="PROSITE" id="PS50208">
    <property type="entry name" value="CASPASE_P20"/>
    <property type="match status" value="1"/>
</dbReference>